<keyword evidence="2" id="KW-1185">Reference proteome</keyword>
<evidence type="ECO:0000313" key="2">
    <source>
        <dbReference type="Proteomes" id="UP000008311"/>
    </source>
</evidence>
<proteinExistence type="predicted"/>
<dbReference type="EMBL" id="EQ977811">
    <property type="protein sequence ID" value="EEF26246.1"/>
    <property type="molecule type" value="Genomic_DNA"/>
</dbReference>
<accession>B9TD18</accession>
<reference evidence="2" key="1">
    <citation type="journal article" date="2010" name="Nat. Biotechnol.">
        <title>Draft genome sequence of the oilseed species Ricinus communis.</title>
        <authorList>
            <person name="Chan A.P."/>
            <person name="Crabtree J."/>
            <person name="Zhao Q."/>
            <person name="Lorenzi H."/>
            <person name="Orvis J."/>
            <person name="Puiu D."/>
            <person name="Melake-Berhan A."/>
            <person name="Jones K.M."/>
            <person name="Redman J."/>
            <person name="Chen G."/>
            <person name="Cahoon E.B."/>
            <person name="Gedil M."/>
            <person name="Stanke M."/>
            <person name="Haas B.J."/>
            <person name="Wortman J.R."/>
            <person name="Fraser-Liggett C.M."/>
            <person name="Ravel J."/>
            <person name="Rabinowicz P.D."/>
        </authorList>
    </citation>
    <scope>NUCLEOTIDE SEQUENCE [LARGE SCALE GENOMIC DNA]</scope>
    <source>
        <strain evidence="2">cv. Hale</strain>
    </source>
</reference>
<dbReference type="InParanoid" id="B9TD18"/>
<gene>
    <name evidence="1" type="ORF">RCOM_1828900</name>
</gene>
<organism evidence="1 2">
    <name type="scientific">Ricinus communis</name>
    <name type="common">Castor bean</name>
    <dbReference type="NCBI Taxonomy" id="3988"/>
    <lineage>
        <taxon>Eukaryota</taxon>
        <taxon>Viridiplantae</taxon>
        <taxon>Streptophyta</taxon>
        <taxon>Embryophyta</taxon>
        <taxon>Tracheophyta</taxon>
        <taxon>Spermatophyta</taxon>
        <taxon>Magnoliopsida</taxon>
        <taxon>eudicotyledons</taxon>
        <taxon>Gunneridae</taxon>
        <taxon>Pentapetalae</taxon>
        <taxon>rosids</taxon>
        <taxon>fabids</taxon>
        <taxon>Malpighiales</taxon>
        <taxon>Euphorbiaceae</taxon>
        <taxon>Acalyphoideae</taxon>
        <taxon>Acalypheae</taxon>
        <taxon>Ricinus</taxon>
    </lineage>
</organism>
<dbReference type="InterPro" id="IPR009553">
    <property type="entry name" value="DUF1173"/>
</dbReference>
<dbReference type="AlphaFoldDB" id="B9TD18"/>
<evidence type="ECO:0000313" key="1">
    <source>
        <dbReference type="EMBL" id="EEF26246.1"/>
    </source>
</evidence>
<protein>
    <submittedName>
        <fullName evidence="1">Uncharacterized protein</fullName>
    </submittedName>
</protein>
<dbReference type="Proteomes" id="UP000008311">
    <property type="component" value="Unassembled WGS sequence"/>
</dbReference>
<sequence length="459" mass="52029">MRRFDEAHRAEINAEFDAFISRLTTDKEATRRGLVLGEVSEVAPTQYGHAIALRQSARKYYASTGLIEHAQRTHAHAWRALGDRSARVVALLLVERTSKGHLRIVDLAAMLCSHAFVPCDSIHEVAMANRLVAERRSFVKPVRMSPADDMLPDFILRDTDPETHIEVYGMNGVTSYEARKREKQALRAARRIPAAEWNIEREPLENVVLPPSRIDALNFTRYVASPFVRNGRPDSIRLWLDALREQLSCLIAKVDHAMDSVALRTEGDTWTDEERILSHEWVRRHYPNETASTQAALRMAWRDGQRLRSAHPDSPRAPAGSQFERLTLEALRNLVLSDDNNCEWSRSVHEFLQALPAGRGFRYLDINRTVIRDVFLKHGVFPVQSPRDIPNSACEAVEELLNHAEEADEYKHLYRDAARDLASIRQALNIPNDEIGIVGGVGLILETIANLKRPQQTVA</sequence>
<name>B9TD18_RICCO</name>
<dbReference type="Pfam" id="PF06666">
    <property type="entry name" value="DUF1173"/>
    <property type="match status" value="1"/>
</dbReference>